<evidence type="ECO:0000256" key="2">
    <source>
        <dbReference type="ARBA" id="ARBA00023033"/>
    </source>
</evidence>
<dbReference type="STRING" id="280871.TL10_13600"/>
<dbReference type="SUPFAM" id="SSF51679">
    <property type="entry name" value="Bacterial luciferase-like"/>
    <property type="match status" value="1"/>
</dbReference>
<dbReference type="PANTHER" id="PTHR30137">
    <property type="entry name" value="LUCIFERASE-LIKE MONOOXYGENASE"/>
    <property type="match status" value="1"/>
</dbReference>
<protein>
    <submittedName>
        <fullName evidence="4">Luciferase</fullName>
    </submittedName>
</protein>
<proteinExistence type="predicted"/>
<reference evidence="4 5" key="1">
    <citation type="submission" date="2015-01" db="EMBL/GenBank/DDBJ databases">
        <title>Genome sequence of Mycobacterium llatzerense and Mycobacterium immunogenum recovered from brain abscess.</title>
        <authorList>
            <person name="Greninger A.L."/>
            <person name="Langelier C."/>
            <person name="Cunningham G."/>
            <person name="Chiu C.Y."/>
            <person name="Miller S."/>
        </authorList>
    </citation>
    <scope>NUCLEOTIDE SEQUENCE [LARGE SCALE GENOMIC DNA]</scope>
    <source>
        <strain evidence="4 5">CLUC14</strain>
    </source>
</reference>
<dbReference type="Pfam" id="PF00296">
    <property type="entry name" value="Bac_luciferase"/>
    <property type="match status" value="1"/>
</dbReference>
<evidence type="ECO:0000256" key="1">
    <source>
        <dbReference type="ARBA" id="ARBA00023002"/>
    </source>
</evidence>
<feature type="domain" description="Luciferase-like" evidence="3">
    <location>
        <begin position="20"/>
        <end position="251"/>
    </location>
</feature>
<dbReference type="InterPro" id="IPR036661">
    <property type="entry name" value="Luciferase-like_sf"/>
</dbReference>
<gene>
    <name evidence="4" type="ORF">TL10_13600</name>
</gene>
<dbReference type="PATRIC" id="fig|280871.6.peg.2819"/>
<organism evidence="4 5">
    <name type="scientific">Mycolicibacterium llatzerense</name>
    <dbReference type="NCBI Taxonomy" id="280871"/>
    <lineage>
        <taxon>Bacteria</taxon>
        <taxon>Bacillati</taxon>
        <taxon>Actinomycetota</taxon>
        <taxon>Actinomycetes</taxon>
        <taxon>Mycobacteriales</taxon>
        <taxon>Mycobacteriaceae</taxon>
        <taxon>Mycolicibacterium</taxon>
    </lineage>
</organism>
<dbReference type="PANTHER" id="PTHR30137:SF8">
    <property type="entry name" value="BLR5498 PROTEIN"/>
    <property type="match status" value="1"/>
</dbReference>
<dbReference type="EMBL" id="JXST01000017">
    <property type="protein sequence ID" value="KIU16423.1"/>
    <property type="molecule type" value="Genomic_DNA"/>
</dbReference>
<dbReference type="AlphaFoldDB" id="A0A0D1J473"/>
<dbReference type="OrthoDB" id="3209103at2"/>
<dbReference type="Proteomes" id="UP000032221">
    <property type="component" value="Unassembled WGS sequence"/>
</dbReference>
<dbReference type="GO" id="GO:0005829">
    <property type="term" value="C:cytosol"/>
    <property type="evidence" value="ECO:0007669"/>
    <property type="project" value="TreeGrafter"/>
</dbReference>
<dbReference type="GO" id="GO:0004497">
    <property type="term" value="F:monooxygenase activity"/>
    <property type="evidence" value="ECO:0007669"/>
    <property type="project" value="UniProtKB-KW"/>
</dbReference>
<name>A0A0D1J473_9MYCO</name>
<dbReference type="GO" id="GO:0016705">
    <property type="term" value="F:oxidoreductase activity, acting on paired donors, with incorporation or reduction of molecular oxygen"/>
    <property type="evidence" value="ECO:0007669"/>
    <property type="project" value="InterPro"/>
</dbReference>
<keyword evidence="1" id="KW-0560">Oxidoreductase</keyword>
<dbReference type="RefSeq" id="WP_043986028.1">
    <property type="nucleotide sequence ID" value="NZ_JXST01000017.1"/>
</dbReference>
<comment type="caution">
    <text evidence="4">The sequence shown here is derived from an EMBL/GenBank/DDBJ whole genome shotgun (WGS) entry which is preliminary data.</text>
</comment>
<accession>A0A0D1J473</accession>
<evidence type="ECO:0000313" key="5">
    <source>
        <dbReference type="Proteomes" id="UP000032221"/>
    </source>
</evidence>
<keyword evidence="2" id="KW-0503">Monooxygenase</keyword>
<dbReference type="InterPro" id="IPR050766">
    <property type="entry name" value="Bact_Lucif_Oxidored"/>
</dbReference>
<evidence type="ECO:0000313" key="4">
    <source>
        <dbReference type="EMBL" id="KIU16423.1"/>
    </source>
</evidence>
<dbReference type="InterPro" id="IPR011251">
    <property type="entry name" value="Luciferase-like_dom"/>
</dbReference>
<evidence type="ECO:0000259" key="3">
    <source>
        <dbReference type="Pfam" id="PF00296"/>
    </source>
</evidence>
<sequence>MFTLRFDMRAPAGGAPASSLYPAALDMAAWAESRGLLLLVVSEHHAAEDGYLPSPLPMAAALAARTTSVPIAVSALILPLYNPVRLAEDIAVLDHLSGGRISYTLGVGYRPEEFESLGVDYHRRGELAEHHLTVLLKALDGERFLDSERGVLVRPAPERKVRLSYGGGTPRAARRAARYGLGFNAQNNLPELAEAYHDECTRRGRVPGRMQQPRPGFPTTVFVADDVDRAWDEIGPYLLHDAMTYADGHHDPHIVSLSTAQTIDALRAENGSHRIYSVEQAIEAIARDGVLSLHPLCGGLPPDLAWPYLHRVVDEVMPAVPR</sequence>
<keyword evidence="5" id="KW-1185">Reference proteome</keyword>
<dbReference type="Gene3D" id="3.20.20.30">
    <property type="entry name" value="Luciferase-like domain"/>
    <property type="match status" value="1"/>
</dbReference>